<keyword evidence="2" id="KW-1133">Transmembrane helix</keyword>
<comment type="caution">
    <text evidence="6">The sequence shown here is derived from an EMBL/GenBank/DDBJ whole genome shotgun (WGS) entry which is preliminary data.</text>
</comment>
<reference evidence="6 8" key="1">
    <citation type="submission" date="2013-02" db="EMBL/GenBank/DDBJ databases">
        <title>The Genome Sequence of Enterococcus malodoratus ATCC_43197.</title>
        <authorList>
            <consortium name="The Broad Institute Genome Sequencing Platform"/>
            <consortium name="The Broad Institute Genome Sequencing Center for Infectious Disease"/>
            <person name="Earl A.M."/>
            <person name="Gilmore M.S."/>
            <person name="Lebreton F."/>
            <person name="Walker B."/>
            <person name="Young S.K."/>
            <person name="Zeng Q."/>
            <person name="Gargeya S."/>
            <person name="Fitzgerald M."/>
            <person name="Haas B."/>
            <person name="Abouelleil A."/>
            <person name="Alvarado L."/>
            <person name="Arachchi H.M."/>
            <person name="Berlin A.M."/>
            <person name="Chapman S.B."/>
            <person name="Dewar J."/>
            <person name="Goldberg J."/>
            <person name="Griggs A."/>
            <person name="Gujja S."/>
            <person name="Hansen M."/>
            <person name="Howarth C."/>
            <person name="Imamovic A."/>
            <person name="Larimer J."/>
            <person name="McCowan C."/>
            <person name="Murphy C."/>
            <person name="Neiman D."/>
            <person name="Pearson M."/>
            <person name="Priest M."/>
            <person name="Roberts A."/>
            <person name="Saif S."/>
            <person name="Shea T."/>
            <person name="Sisk P."/>
            <person name="Sykes S."/>
            <person name="Wortman J."/>
            <person name="Nusbaum C."/>
            <person name="Birren B."/>
        </authorList>
    </citation>
    <scope>NUCLEOTIDE SEQUENCE [LARGE SCALE GENOMIC DNA]</scope>
    <source>
        <strain evidence="6 8">ATCC 43197</strain>
    </source>
</reference>
<dbReference type="Proteomes" id="UP000013783">
    <property type="component" value="Unassembled WGS sequence"/>
</dbReference>
<evidence type="ECO:0000256" key="3">
    <source>
        <dbReference type="SAM" id="SignalP"/>
    </source>
</evidence>
<keyword evidence="9" id="KW-1185">Reference proteome</keyword>
<dbReference type="Pfam" id="PF17802">
    <property type="entry name" value="SpaA"/>
    <property type="match status" value="1"/>
</dbReference>
<dbReference type="NCBIfam" id="TIGR04226">
    <property type="entry name" value="RrgB_K2N_iso_D2"/>
    <property type="match status" value="1"/>
</dbReference>
<feature type="region of interest" description="Disordered" evidence="1">
    <location>
        <begin position="459"/>
        <end position="487"/>
    </location>
</feature>
<dbReference type="AlphaFoldDB" id="R2NKG7"/>
<dbReference type="InterPro" id="IPR026466">
    <property type="entry name" value="Fim_isopep_form_D2_dom"/>
</dbReference>
<dbReference type="Pfam" id="PF16555">
    <property type="entry name" value="GramPos_pilinD1"/>
    <property type="match status" value="1"/>
</dbReference>
<evidence type="ECO:0000256" key="2">
    <source>
        <dbReference type="SAM" id="Phobius"/>
    </source>
</evidence>
<dbReference type="EMBL" id="ASWA01000002">
    <property type="protein sequence ID" value="EOT70127.1"/>
    <property type="molecule type" value="Genomic_DNA"/>
</dbReference>
<feature type="domain" description="Gram-positive pilin subunit D1 N-terminal" evidence="4">
    <location>
        <begin position="34"/>
        <end position="193"/>
    </location>
</feature>
<dbReference type="InterPro" id="IPR048052">
    <property type="entry name" value="FM1-like"/>
</dbReference>
<dbReference type="PATRIC" id="fig|1158601.3.peg.4101"/>
<proteinExistence type="predicted"/>
<keyword evidence="2" id="KW-0812">Transmembrane</keyword>
<protein>
    <submittedName>
        <fullName evidence="6">Fimbrial isopeptide formation D2 domain-containing protein</fullName>
    </submittedName>
</protein>
<dbReference type="Gene3D" id="2.60.40.10">
    <property type="entry name" value="Immunoglobulins"/>
    <property type="match status" value="2"/>
</dbReference>
<sequence>MKKLSIVLSCFASLIFLTMNLFDSQQAEAAEAQTVYLHKQATKTDQTNQGMLTEKQGVNGAEFTVVDITHFVRTHSTSHEEALEQAKGVAKSEVAGLELGQAVPNRLGMEVVAKGTTATTDVPNKQGQNEATDGVLKLALAKKNKSHDASYLFIETSSVSQAGPSDNIITHLPVSNELNDETSADVLHVYSKNDSLLEIPNKPDINKQLAEDHSDFTYGEAINYEIQVTVPTAIGNYQYFQVIDTPDAALLADIGSVKIIDQKGQPIAAANYQVKAKDNGFVVDFVPSGLAAYRDTKIKIFYQLKIKEGAAADTDFYNQAFLHYHDSLKEEELKSSSKEVLTGGYRFVKVDKDNHQLKLKAANFLVKNQAGFYLTKEYKWKKSDTPAKDEELLRLVSNQEGLFELKGLAYGDYQLEEIVAPEGYRLLEKTIDFKIEKNTYVAGETTGLLEVVNSKSTKNQLADTGNKQTTGGAGNTNQVSGSLSRRLPSTGDRRLDVGLLGLLLMLIVFATYGIRKNSNKETTK</sequence>
<dbReference type="Gene3D" id="2.60.40.740">
    <property type="match status" value="1"/>
</dbReference>
<dbReference type="EMBL" id="AJAK01000030">
    <property type="protein sequence ID" value="EOH72547.1"/>
    <property type="molecule type" value="Genomic_DNA"/>
</dbReference>
<evidence type="ECO:0000259" key="4">
    <source>
        <dbReference type="Pfam" id="PF16555"/>
    </source>
</evidence>
<feature type="chain" id="PRO_5004363665" evidence="3">
    <location>
        <begin position="30"/>
        <end position="524"/>
    </location>
</feature>
<feature type="signal peptide" evidence="3">
    <location>
        <begin position="1"/>
        <end position="29"/>
    </location>
</feature>
<dbReference type="OrthoDB" id="3263741at2"/>
<dbReference type="STRING" id="71451.RV07_GL000123"/>
<evidence type="ECO:0000313" key="7">
    <source>
        <dbReference type="EMBL" id="EOT70127.1"/>
    </source>
</evidence>
<reference evidence="7 9" key="2">
    <citation type="submission" date="2013-03" db="EMBL/GenBank/DDBJ databases">
        <title>The Genome Sequence of Enterococcus malodoratus ATCC_43197 (PacBio/Illumina hybrid assembly).</title>
        <authorList>
            <consortium name="The Broad Institute Genomics Platform"/>
            <consortium name="The Broad Institute Genome Sequencing Center for Infectious Disease"/>
            <person name="Earl A."/>
            <person name="Russ C."/>
            <person name="Gilmore M."/>
            <person name="Surin D."/>
            <person name="Walker B."/>
            <person name="Young S."/>
            <person name="Zeng Q."/>
            <person name="Gargeya S."/>
            <person name="Fitzgerald M."/>
            <person name="Haas B."/>
            <person name="Abouelleil A."/>
            <person name="Allen A.W."/>
            <person name="Alvarado L."/>
            <person name="Arachchi H.M."/>
            <person name="Berlin A.M."/>
            <person name="Chapman S.B."/>
            <person name="Gainer-Dewar J."/>
            <person name="Goldberg J."/>
            <person name="Griggs A."/>
            <person name="Gujja S."/>
            <person name="Hansen M."/>
            <person name="Howarth C."/>
            <person name="Imamovic A."/>
            <person name="Ireland A."/>
            <person name="Larimer J."/>
            <person name="McCowan C."/>
            <person name="Murphy C."/>
            <person name="Pearson M."/>
            <person name="Poon T.W."/>
            <person name="Priest M."/>
            <person name="Roberts A."/>
            <person name="Saif S."/>
            <person name="Shea T."/>
            <person name="Sisk P."/>
            <person name="Sykes S."/>
            <person name="Wortman J."/>
            <person name="Nusbaum C."/>
            <person name="Birren B."/>
        </authorList>
    </citation>
    <scope>NUCLEOTIDE SEQUENCE [LARGE SCALE GENOMIC DNA]</scope>
    <source>
        <strain evidence="7 9">ATCC 43197</strain>
    </source>
</reference>
<dbReference type="NCBIfam" id="NF033902">
    <property type="entry name" value="iso_D2_wall_anc"/>
    <property type="match status" value="1"/>
</dbReference>
<dbReference type="Proteomes" id="UP000014148">
    <property type="component" value="Unassembled WGS sequence"/>
</dbReference>
<evidence type="ECO:0000313" key="8">
    <source>
        <dbReference type="Proteomes" id="UP000013783"/>
    </source>
</evidence>
<evidence type="ECO:0000313" key="6">
    <source>
        <dbReference type="EMBL" id="EOH72547.1"/>
    </source>
</evidence>
<feature type="transmembrane region" description="Helical" evidence="2">
    <location>
        <begin position="495"/>
        <end position="514"/>
    </location>
</feature>
<feature type="compositionally biased region" description="Polar residues" evidence="1">
    <location>
        <begin position="459"/>
        <end position="483"/>
    </location>
</feature>
<name>R2NKG7_9ENTE</name>
<dbReference type="eggNOG" id="COG4932">
    <property type="taxonomic scope" value="Bacteria"/>
</dbReference>
<feature type="domain" description="SpaA-like prealbumin fold" evidence="5">
    <location>
        <begin position="346"/>
        <end position="439"/>
    </location>
</feature>
<dbReference type="InterPro" id="IPR013783">
    <property type="entry name" value="Ig-like_fold"/>
</dbReference>
<keyword evidence="2" id="KW-0472">Membrane</keyword>
<gene>
    <name evidence="7" type="ORF">I585_01606</name>
    <name evidence="6" type="ORF">UAI_04132</name>
</gene>
<dbReference type="InterPro" id="IPR041033">
    <property type="entry name" value="SpaA_PFL_dom_1"/>
</dbReference>
<dbReference type="InterPro" id="IPR032364">
    <property type="entry name" value="GramPos_pilinD1_N"/>
</dbReference>
<evidence type="ECO:0000313" key="9">
    <source>
        <dbReference type="Proteomes" id="UP000014148"/>
    </source>
</evidence>
<organism evidence="6 8">
    <name type="scientific">Enterococcus malodoratus ATCC 43197</name>
    <dbReference type="NCBI Taxonomy" id="1158601"/>
    <lineage>
        <taxon>Bacteria</taxon>
        <taxon>Bacillati</taxon>
        <taxon>Bacillota</taxon>
        <taxon>Bacilli</taxon>
        <taxon>Lactobacillales</taxon>
        <taxon>Enterococcaceae</taxon>
        <taxon>Enterococcus</taxon>
    </lineage>
</organism>
<dbReference type="RefSeq" id="WP_010742903.1">
    <property type="nucleotide sequence ID" value="NZ_KB946253.1"/>
</dbReference>
<accession>R2NKG7</accession>
<keyword evidence="3" id="KW-0732">Signal</keyword>
<evidence type="ECO:0000259" key="5">
    <source>
        <dbReference type="Pfam" id="PF17802"/>
    </source>
</evidence>
<evidence type="ECO:0000256" key="1">
    <source>
        <dbReference type="SAM" id="MobiDB-lite"/>
    </source>
</evidence>